<proteinExistence type="predicted"/>
<dbReference type="AlphaFoldDB" id="A0A366F9P5"/>
<dbReference type="InterPro" id="IPR005652">
    <property type="entry name" value="Photo_RC_H"/>
</dbReference>
<feature type="region of interest" description="Disordered" evidence="1">
    <location>
        <begin position="81"/>
        <end position="102"/>
    </location>
</feature>
<keyword evidence="6" id="KW-1185">Reference proteome</keyword>
<sequence>MRGELTAHMDVAQVVFGAFMLWFVGLVFWLRREDRREGYPLEAEVSGHFKARNVIWIPEPKTFLRADGSKVLAPNYKGDERPINARKAEPWPGAPLTPTGDPLSAGVGPGSYAARADEPYKTADGHDLLAPLRVATNYAVPAEGANPVGYEVVGADRAPVGRIKDLWVDRAESVLRYYEVALATGASVLLPVHFADVSARQRRITVNALTGAQFAGVPTTRTPDRVTLAEEDKISAYYGAGTLYATPDRVEPFL</sequence>
<protein>
    <submittedName>
        <fullName evidence="5">Photosynthetic reaction center H subunit</fullName>
    </submittedName>
</protein>
<dbReference type="Gene3D" id="3.90.50.10">
    <property type="entry name" value="Photosynthetic Reaction Center, subunit H, domain 2"/>
    <property type="match status" value="1"/>
</dbReference>
<evidence type="ECO:0000313" key="5">
    <source>
        <dbReference type="EMBL" id="RBP11337.1"/>
    </source>
</evidence>
<keyword evidence="2" id="KW-1133">Transmembrane helix</keyword>
<evidence type="ECO:0000256" key="1">
    <source>
        <dbReference type="SAM" id="MobiDB-lite"/>
    </source>
</evidence>
<dbReference type="OrthoDB" id="8557487at2"/>
<dbReference type="InterPro" id="IPR015810">
    <property type="entry name" value="Photo_RC_H_N"/>
</dbReference>
<evidence type="ECO:0000259" key="3">
    <source>
        <dbReference type="Pfam" id="PF03967"/>
    </source>
</evidence>
<dbReference type="Gene3D" id="4.10.540.10">
    <property type="entry name" value="Photosynthetic reaction centre, H subunit, N-terminal domain"/>
    <property type="match status" value="1"/>
</dbReference>
<evidence type="ECO:0000256" key="2">
    <source>
        <dbReference type="SAM" id="Phobius"/>
    </source>
</evidence>
<reference evidence="5 6" key="1">
    <citation type="submission" date="2018-06" db="EMBL/GenBank/DDBJ databases">
        <title>Genomic Encyclopedia of Type Strains, Phase IV (KMG-IV): sequencing the most valuable type-strain genomes for metagenomic binning, comparative biology and taxonomic classification.</title>
        <authorList>
            <person name="Goeker M."/>
        </authorList>
    </citation>
    <scope>NUCLEOTIDE SEQUENCE [LARGE SCALE GENOMIC DNA]</scope>
    <source>
        <strain evidence="5 6">DSM 24875</strain>
    </source>
</reference>
<gene>
    <name evidence="5" type="ORF">DFR50_11631</name>
</gene>
<dbReference type="Pfam" id="PF05239">
    <property type="entry name" value="PRC"/>
    <property type="match status" value="1"/>
</dbReference>
<name>A0A366F9P5_9HYPH</name>
<dbReference type="NCBIfam" id="TIGR01150">
    <property type="entry name" value="puhA"/>
    <property type="match status" value="1"/>
</dbReference>
<accession>A0A366F9P5</accession>
<evidence type="ECO:0000313" key="6">
    <source>
        <dbReference type="Proteomes" id="UP000253529"/>
    </source>
</evidence>
<dbReference type="RefSeq" id="WP_113890126.1">
    <property type="nucleotide sequence ID" value="NZ_QNRK01000016.1"/>
</dbReference>
<dbReference type="Proteomes" id="UP000253529">
    <property type="component" value="Unassembled WGS sequence"/>
</dbReference>
<keyword evidence="2" id="KW-0812">Transmembrane</keyword>
<feature type="transmembrane region" description="Helical" evidence="2">
    <location>
        <begin position="12"/>
        <end position="30"/>
    </location>
</feature>
<dbReference type="GO" id="GO:0030077">
    <property type="term" value="C:plasma membrane light-harvesting complex"/>
    <property type="evidence" value="ECO:0007669"/>
    <property type="project" value="InterPro"/>
</dbReference>
<dbReference type="Pfam" id="PF03967">
    <property type="entry name" value="PRCH"/>
    <property type="match status" value="1"/>
</dbReference>
<organism evidence="5 6">
    <name type="scientific">Roseiarcus fermentans</name>
    <dbReference type="NCBI Taxonomy" id="1473586"/>
    <lineage>
        <taxon>Bacteria</taxon>
        <taxon>Pseudomonadati</taxon>
        <taxon>Pseudomonadota</taxon>
        <taxon>Alphaproteobacteria</taxon>
        <taxon>Hyphomicrobiales</taxon>
        <taxon>Roseiarcaceae</taxon>
        <taxon>Roseiarcus</taxon>
    </lineage>
</organism>
<dbReference type="SUPFAM" id="SSF50346">
    <property type="entry name" value="PRC-barrel domain"/>
    <property type="match status" value="1"/>
</dbReference>
<dbReference type="InterPro" id="IPR011033">
    <property type="entry name" value="PRC_barrel-like_sf"/>
</dbReference>
<dbReference type="SUPFAM" id="SSF81490">
    <property type="entry name" value="Photosystem II reaction centre subunit H, transmembrane region"/>
    <property type="match status" value="1"/>
</dbReference>
<keyword evidence="2" id="KW-0472">Membrane</keyword>
<dbReference type="InterPro" id="IPR014747">
    <property type="entry name" value="Bac_photo_RC_H_C"/>
</dbReference>
<dbReference type="InterPro" id="IPR027275">
    <property type="entry name" value="PRC-brl_dom"/>
</dbReference>
<feature type="domain" description="PRC-barrel" evidence="4">
    <location>
        <begin position="145"/>
        <end position="211"/>
    </location>
</feature>
<comment type="caution">
    <text evidence="5">The sequence shown here is derived from an EMBL/GenBank/DDBJ whole genome shotgun (WGS) entry which is preliminary data.</text>
</comment>
<dbReference type="GO" id="GO:0019684">
    <property type="term" value="P:photosynthesis, light reaction"/>
    <property type="evidence" value="ECO:0007669"/>
    <property type="project" value="InterPro"/>
</dbReference>
<dbReference type="EMBL" id="QNRK01000016">
    <property type="protein sequence ID" value="RBP11337.1"/>
    <property type="molecule type" value="Genomic_DNA"/>
</dbReference>
<evidence type="ECO:0000259" key="4">
    <source>
        <dbReference type="Pfam" id="PF05239"/>
    </source>
</evidence>
<feature type="domain" description="Photosynthetic reaction centre H subunit N-terminal" evidence="3">
    <location>
        <begin position="4"/>
        <end position="134"/>
    </location>
</feature>
<dbReference type="InterPro" id="IPR037097">
    <property type="entry name" value="Photo_RC_H_N_sf"/>
</dbReference>